<feature type="chain" id="PRO_5002645755" description="Cell envelope biogenesis protein TolA" evidence="1">
    <location>
        <begin position="28"/>
        <end position="186"/>
    </location>
</feature>
<dbReference type="AlphaFoldDB" id="A2SEK1"/>
<evidence type="ECO:0000256" key="1">
    <source>
        <dbReference type="SAM" id="SignalP"/>
    </source>
</evidence>
<name>A2SEK1_METPP</name>
<dbReference type="Proteomes" id="UP000000366">
    <property type="component" value="Chromosome"/>
</dbReference>
<dbReference type="KEGG" id="mpt:Mpe_A1028"/>
<dbReference type="STRING" id="420662.Mpe_A1028"/>
<sequence>MHTPLRFKPALLALCTAAAFAASPAFAAGMSKAEYSAAKDRIGADYKLAKASCDRLSGNGKDVCEEEAEAKEKVAKAELEAAYTGKPGDRAKVAEVKADTAYEVAKERCDDLAGNAKDVCVQEAKAAHTKARADAKLVSATGKAQMEARDEKREANYKVEAEKCDALAGDAKSTCVADAKARYGKS</sequence>
<organism evidence="2 3">
    <name type="scientific">Methylibium petroleiphilum (strain ATCC BAA-1232 / LMG 22953 / PM1)</name>
    <dbReference type="NCBI Taxonomy" id="420662"/>
    <lineage>
        <taxon>Bacteria</taxon>
        <taxon>Pseudomonadati</taxon>
        <taxon>Pseudomonadota</taxon>
        <taxon>Betaproteobacteria</taxon>
        <taxon>Burkholderiales</taxon>
        <taxon>Sphaerotilaceae</taxon>
        <taxon>Methylibium</taxon>
    </lineage>
</organism>
<reference evidence="2 3" key="1">
    <citation type="journal article" date="2007" name="J. Bacteriol.">
        <title>Whole-genome analysis of the methyl tert-butyl ether-degrading beta-proteobacterium Methylibium petroleiphilum PM1.</title>
        <authorList>
            <person name="Kane S.R."/>
            <person name="Chakicherla A.Y."/>
            <person name="Chain P.S.G."/>
            <person name="Schmidt R."/>
            <person name="Shin M.W."/>
            <person name="Legler T.C."/>
            <person name="Scow K.M."/>
            <person name="Larimer F.W."/>
            <person name="Lucas S.M."/>
            <person name="Richardson P.M."/>
            <person name="Hristova K.R."/>
        </authorList>
    </citation>
    <scope>NUCLEOTIDE SEQUENCE [LARGE SCALE GENOMIC DNA]</scope>
    <source>
        <strain evidence="3">ATCC BAA-1232 / LMG 22953 / PM1</strain>
    </source>
</reference>
<dbReference type="eggNOG" id="ENOG503027G">
    <property type="taxonomic scope" value="Bacteria"/>
</dbReference>
<gene>
    <name evidence="2" type="ordered locus">Mpe_A1028</name>
</gene>
<evidence type="ECO:0000313" key="2">
    <source>
        <dbReference type="EMBL" id="ABM93990.1"/>
    </source>
</evidence>
<dbReference type="EMBL" id="CP000555">
    <property type="protein sequence ID" value="ABM93990.1"/>
    <property type="molecule type" value="Genomic_DNA"/>
</dbReference>
<feature type="signal peptide" evidence="1">
    <location>
        <begin position="1"/>
        <end position="27"/>
    </location>
</feature>
<evidence type="ECO:0008006" key="4">
    <source>
        <dbReference type="Google" id="ProtNLM"/>
    </source>
</evidence>
<dbReference type="RefSeq" id="WP_011828628.1">
    <property type="nucleotide sequence ID" value="NC_008825.1"/>
</dbReference>
<dbReference type="HOGENOM" id="CLU_121782_0_0_4"/>
<keyword evidence="3" id="KW-1185">Reference proteome</keyword>
<proteinExistence type="predicted"/>
<evidence type="ECO:0000313" key="3">
    <source>
        <dbReference type="Proteomes" id="UP000000366"/>
    </source>
</evidence>
<keyword evidence="1" id="KW-0732">Signal</keyword>
<protein>
    <recommendedName>
        <fullName evidence="4">Cell envelope biogenesis protein TolA</fullName>
    </recommendedName>
</protein>
<accession>A2SEK1</accession>